<protein>
    <submittedName>
        <fullName evidence="1">Uncharacterized protein</fullName>
    </submittedName>
</protein>
<accession>A0ABX3XAU1</accession>
<sequence>MQRPNERGIVPRVAALALAVYGSHLPTEPASAGAAALPQDDAVHGVVTAAQRAVYVHPRNQFV</sequence>
<comment type="caution">
    <text evidence="1">The sequence shown here is derived from an EMBL/GenBank/DDBJ whole genome shotgun (WGS) entry which is preliminary data.</text>
</comment>
<gene>
    <name evidence="1" type="ORF">BST63_01945</name>
</gene>
<organism evidence="1 2">
    <name type="scientific">Bradyrhizobium canariense</name>
    <dbReference type="NCBI Taxonomy" id="255045"/>
    <lineage>
        <taxon>Bacteria</taxon>
        <taxon>Pseudomonadati</taxon>
        <taxon>Pseudomonadota</taxon>
        <taxon>Alphaproteobacteria</taxon>
        <taxon>Hyphomicrobiales</taxon>
        <taxon>Nitrobacteraceae</taxon>
        <taxon>Bradyrhizobium</taxon>
    </lineage>
</organism>
<reference evidence="1 2" key="1">
    <citation type="submission" date="2017-03" db="EMBL/GenBank/DDBJ databases">
        <title>Whole genome sequences of fourteen strains of Bradyrhizobium canariense and one strain of Bradyrhizobium japonicum isolated from Lupinus (Papilionoideae: Genisteae) species in Algeria.</title>
        <authorList>
            <person name="Crovadore J."/>
            <person name="Chekireb D."/>
            <person name="Brachmann A."/>
            <person name="Chablais R."/>
            <person name="Cochard B."/>
            <person name="Lefort F."/>
        </authorList>
    </citation>
    <scope>NUCLEOTIDE SEQUENCE [LARGE SCALE GENOMIC DNA]</scope>
    <source>
        <strain evidence="1 2">UBMAN05</strain>
    </source>
</reference>
<dbReference type="Proteomes" id="UP000193884">
    <property type="component" value="Unassembled WGS sequence"/>
</dbReference>
<evidence type="ECO:0000313" key="1">
    <source>
        <dbReference type="EMBL" id="OSJ35415.1"/>
    </source>
</evidence>
<proteinExistence type="predicted"/>
<evidence type="ECO:0000313" key="2">
    <source>
        <dbReference type="Proteomes" id="UP000193884"/>
    </source>
</evidence>
<keyword evidence="2" id="KW-1185">Reference proteome</keyword>
<dbReference type="EMBL" id="NAFK01000109">
    <property type="protein sequence ID" value="OSJ35415.1"/>
    <property type="molecule type" value="Genomic_DNA"/>
</dbReference>
<name>A0ABX3XAU1_9BRAD</name>